<dbReference type="InterPro" id="IPR051379">
    <property type="entry name" value="C-type_Lectin_Receptor_IMM"/>
</dbReference>
<protein>
    <recommendedName>
        <fullName evidence="5">C-type lectin domain-containing protein</fullName>
    </recommendedName>
</protein>
<comment type="subcellular location">
    <subcellularLocation>
        <location evidence="1">Membrane</location>
        <topology evidence="1">Single-pass membrane protein</topology>
    </subcellularLocation>
</comment>
<dbReference type="PROSITE" id="PS50041">
    <property type="entry name" value="C_TYPE_LECTIN_2"/>
    <property type="match status" value="1"/>
</dbReference>
<accession>A0A835TQS1</accession>
<feature type="transmembrane region" description="Helical" evidence="4">
    <location>
        <begin position="32"/>
        <end position="53"/>
    </location>
</feature>
<keyword evidence="4" id="KW-0472">Membrane</keyword>
<keyword evidence="4" id="KW-1133">Transmembrane helix</keyword>
<reference evidence="6" key="1">
    <citation type="submission" date="2020-10" db="EMBL/GenBank/DDBJ databases">
        <title>Feather gene expression reveals the developmental basis of iridescence in African starlings.</title>
        <authorList>
            <person name="Rubenstein D.R."/>
        </authorList>
    </citation>
    <scope>NUCLEOTIDE SEQUENCE</scope>
    <source>
        <strain evidence="6">SS15</strain>
        <tissue evidence="6">Liver</tissue>
    </source>
</reference>
<evidence type="ECO:0000313" key="7">
    <source>
        <dbReference type="EMBL" id="KAI1238835.1"/>
    </source>
</evidence>
<dbReference type="InterPro" id="IPR033992">
    <property type="entry name" value="NKR-like_CTLD"/>
</dbReference>
<dbReference type="GO" id="GO:0016020">
    <property type="term" value="C:membrane"/>
    <property type="evidence" value="ECO:0007669"/>
    <property type="project" value="UniProtKB-SubCell"/>
</dbReference>
<dbReference type="InterPro" id="IPR016186">
    <property type="entry name" value="C-type_lectin-like/link_sf"/>
</dbReference>
<dbReference type="SMART" id="SM00034">
    <property type="entry name" value="CLECT"/>
    <property type="match status" value="1"/>
</dbReference>
<keyword evidence="8" id="KW-1185">Reference proteome</keyword>
<proteinExistence type="predicted"/>
<dbReference type="PANTHER" id="PTHR46746:SF9">
    <property type="entry name" value="CD209 ANTIGEN-LIKE PROTEIN C-LIKE"/>
    <property type="match status" value="1"/>
</dbReference>
<comment type="caution">
    <text evidence="6">The sequence shown here is derived from an EMBL/GenBank/DDBJ whole genome shotgun (WGS) entry which is preliminary data.</text>
</comment>
<evidence type="ECO:0000256" key="1">
    <source>
        <dbReference type="ARBA" id="ARBA00004167"/>
    </source>
</evidence>
<dbReference type="InterPro" id="IPR001304">
    <property type="entry name" value="C-type_lectin-like"/>
</dbReference>
<sequence>MSPRSTQQFRADGGGFSCLTAGGSGCQHRCSAWFYVALVLAVLVLILLGIVAIQAKQVLKGRAGNSESLHQCGLNSTSSDISSERTIPAGPLKWLMEELCEDGQGTTCELCPPGWQLHRGRCYFFSEEARSWEDSQKNCLARKSQLLVIEDEIEMEFIDSKDKDTKYIWIGLDTEDMEKTWSSVEDDGVKEKRTALKGIEADKNCAVYRRKNVIQADNCQTLKEWICKKNATLLNPKGTMVKGVGGNQEENLSFHTIELKVIKKKETNMGKMTVDSKFDADRVPKHGMDK</sequence>
<evidence type="ECO:0000256" key="4">
    <source>
        <dbReference type="SAM" id="Phobius"/>
    </source>
</evidence>
<dbReference type="EMBL" id="JADDUC010000212">
    <property type="protein sequence ID" value="KAG0115621.1"/>
    <property type="molecule type" value="Genomic_DNA"/>
</dbReference>
<dbReference type="GO" id="GO:0030246">
    <property type="term" value="F:carbohydrate binding"/>
    <property type="evidence" value="ECO:0007669"/>
    <property type="project" value="UniProtKB-KW"/>
</dbReference>
<dbReference type="Proteomes" id="UP000618051">
    <property type="component" value="Unassembled WGS sequence"/>
</dbReference>
<dbReference type="Gene3D" id="3.10.100.10">
    <property type="entry name" value="Mannose-Binding Protein A, subunit A"/>
    <property type="match status" value="1"/>
</dbReference>
<keyword evidence="3" id="KW-1015">Disulfide bond</keyword>
<evidence type="ECO:0000313" key="6">
    <source>
        <dbReference type="EMBL" id="KAG0115621.1"/>
    </source>
</evidence>
<organism evidence="6">
    <name type="scientific">Lamprotornis superbus</name>
    <dbReference type="NCBI Taxonomy" id="245042"/>
    <lineage>
        <taxon>Eukaryota</taxon>
        <taxon>Metazoa</taxon>
        <taxon>Chordata</taxon>
        <taxon>Craniata</taxon>
        <taxon>Vertebrata</taxon>
        <taxon>Euteleostomi</taxon>
        <taxon>Archelosauria</taxon>
        <taxon>Archosauria</taxon>
        <taxon>Dinosauria</taxon>
        <taxon>Saurischia</taxon>
        <taxon>Theropoda</taxon>
        <taxon>Coelurosauria</taxon>
        <taxon>Aves</taxon>
        <taxon>Neognathae</taxon>
        <taxon>Neoaves</taxon>
        <taxon>Telluraves</taxon>
        <taxon>Australaves</taxon>
        <taxon>Passeriformes</taxon>
        <taxon>Sturnidae</taxon>
        <taxon>Lamprotornis</taxon>
    </lineage>
</organism>
<keyword evidence="4" id="KW-0812">Transmembrane</keyword>
<dbReference type="CDD" id="cd03593">
    <property type="entry name" value="CLECT_NK_receptors_like"/>
    <property type="match status" value="1"/>
</dbReference>
<dbReference type="SUPFAM" id="SSF56436">
    <property type="entry name" value="C-type lectin-like"/>
    <property type="match status" value="1"/>
</dbReference>
<dbReference type="InterPro" id="IPR016187">
    <property type="entry name" value="CTDL_fold"/>
</dbReference>
<gene>
    <name evidence="7" type="ORF">IHE44_0011926</name>
    <name evidence="6" type="ORF">IHE44_005671</name>
</gene>
<feature type="domain" description="C-type lectin" evidence="5">
    <location>
        <begin position="118"/>
        <end position="228"/>
    </location>
</feature>
<dbReference type="AlphaFoldDB" id="A0A835TQS1"/>
<dbReference type="OrthoDB" id="538816at2759"/>
<reference evidence="7" key="3">
    <citation type="submission" date="2022-01" db="EMBL/GenBank/DDBJ databases">
        <authorList>
            <person name="Rubenstein D.R."/>
        </authorList>
    </citation>
    <scope>NUCLEOTIDE SEQUENCE</scope>
    <source>
        <strain evidence="7">SS15</strain>
        <tissue evidence="7">Liver</tissue>
    </source>
</reference>
<dbReference type="PROSITE" id="PS51257">
    <property type="entry name" value="PROKAR_LIPOPROTEIN"/>
    <property type="match status" value="1"/>
</dbReference>
<dbReference type="Pfam" id="PF00059">
    <property type="entry name" value="Lectin_C"/>
    <property type="match status" value="1"/>
</dbReference>
<evidence type="ECO:0000256" key="2">
    <source>
        <dbReference type="ARBA" id="ARBA00022734"/>
    </source>
</evidence>
<name>A0A835TQS1_9PASS</name>
<dbReference type="EMBL" id="JADDUC020000005">
    <property type="protein sequence ID" value="KAI1238835.1"/>
    <property type="molecule type" value="Genomic_DNA"/>
</dbReference>
<keyword evidence="2" id="KW-0430">Lectin</keyword>
<evidence type="ECO:0000259" key="5">
    <source>
        <dbReference type="PROSITE" id="PS50041"/>
    </source>
</evidence>
<evidence type="ECO:0000256" key="3">
    <source>
        <dbReference type="ARBA" id="ARBA00023157"/>
    </source>
</evidence>
<dbReference type="PANTHER" id="PTHR46746">
    <property type="entry name" value="KILLER CELL LECTIN-LIKE RECEPTOR SUBFAMILY F MEMBER 2"/>
    <property type="match status" value="1"/>
</dbReference>
<evidence type="ECO:0000313" key="8">
    <source>
        <dbReference type="Proteomes" id="UP000618051"/>
    </source>
</evidence>
<reference evidence="7 8" key="2">
    <citation type="journal article" date="2021" name="J. Hered.">
        <title>Feather Gene Expression Elucidates the Developmental Basis of Plumage Iridescence in African Starlings.</title>
        <authorList>
            <person name="Rubenstein D.R."/>
            <person name="Corvelo A."/>
            <person name="MacManes M.D."/>
            <person name="Maia R."/>
            <person name="Narzisi G."/>
            <person name="Rousaki A."/>
            <person name="Vandenabeele P."/>
            <person name="Shawkey M.D."/>
            <person name="Solomon J."/>
        </authorList>
    </citation>
    <scope>NUCLEOTIDE SEQUENCE [LARGE SCALE GENOMIC DNA]</scope>
    <source>
        <strain evidence="7">SS15</strain>
    </source>
</reference>